<evidence type="ECO:0000313" key="2">
    <source>
        <dbReference type="Proteomes" id="UP000799755"/>
    </source>
</evidence>
<gene>
    <name evidence="1" type="ORF">BDR25DRAFT_316521</name>
</gene>
<sequence length="560" mass="63991">MCFIWRRMSQVVLIAGAFYISPTAGMLWGQCLKDVQDRSLNDEQFIFDRALFHNGSTPENPILTLRGCKSLCGGPGLHIYPDWGSMHQFMGAAGTPVREGNGLWDTIHILANPIHWFIEMLRMIEHARRFRRLASDSFIPGLEDGYRQGQGRLKFLTRLKNYESQCVQLYTWKNVKEDDYERKIRIKGTYLQALKTASGISVAQTEYLHREILQPLLKTRKQNTWEIEHEIAEDIATSRSGRLLLAVIAITLYIWQVVSSFVQVIGGSWTTVPGGRIGLAMFWQWMVAAVLISNFVGSFPTEDYCKRIVKKVYGRAGVDFDEEIKRITSFPPNHGERRFSRRWRRRVMLVLVTLAILPVLSSIVGSLAVLWYLPPKGPNCRFFLLVSISFVYIVNAVLTSLLLLGQWTTRIKDLLIALTSTILIILSACGLFNTCACWSGVYHLGPEKATVYLNSEEVFAPLLRKVYPAIFVTCFVFQFISFEFMRWFGCEGMSILRWSKRTKKRKTESPESRGLLDPCALRGQEMELMIYRAGYGEPTLRNDSATGSVQITPPRRGRTY</sequence>
<proteinExistence type="predicted"/>
<name>A0ACB6QMT8_9PLEO</name>
<comment type="caution">
    <text evidence="1">The sequence shown here is derived from an EMBL/GenBank/DDBJ whole genome shotgun (WGS) entry which is preliminary data.</text>
</comment>
<organism evidence="1 2">
    <name type="scientific">Lindgomyces ingoldianus</name>
    <dbReference type="NCBI Taxonomy" id="673940"/>
    <lineage>
        <taxon>Eukaryota</taxon>
        <taxon>Fungi</taxon>
        <taxon>Dikarya</taxon>
        <taxon>Ascomycota</taxon>
        <taxon>Pezizomycotina</taxon>
        <taxon>Dothideomycetes</taxon>
        <taxon>Pleosporomycetidae</taxon>
        <taxon>Pleosporales</taxon>
        <taxon>Lindgomycetaceae</taxon>
        <taxon>Lindgomyces</taxon>
    </lineage>
</organism>
<protein>
    <submittedName>
        <fullName evidence="1">Uncharacterized protein</fullName>
    </submittedName>
</protein>
<dbReference type="Proteomes" id="UP000799755">
    <property type="component" value="Unassembled WGS sequence"/>
</dbReference>
<evidence type="ECO:0000313" key="1">
    <source>
        <dbReference type="EMBL" id="KAF2467903.1"/>
    </source>
</evidence>
<keyword evidence="2" id="KW-1185">Reference proteome</keyword>
<reference evidence="1" key="1">
    <citation type="journal article" date="2020" name="Stud. Mycol.">
        <title>101 Dothideomycetes genomes: a test case for predicting lifestyles and emergence of pathogens.</title>
        <authorList>
            <person name="Haridas S."/>
            <person name="Albert R."/>
            <person name="Binder M."/>
            <person name="Bloem J."/>
            <person name="Labutti K."/>
            <person name="Salamov A."/>
            <person name="Andreopoulos B."/>
            <person name="Baker S."/>
            <person name="Barry K."/>
            <person name="Bills G."/>
            <person name="Bluhm B."/>
            <person name="Cannon C."/>
            <person name="Castanera R."/>
            <person name="Culley D."/>
            <person name="Daum C."/>
            <person name="Ezra D."/>
            <person name="Gonzalez J."/>
            <person name="Henrissat B."/>
            <person name="Kuo A."/>
            <person name="Liang C."/>
            <person name="Lipzen A."/>
            <person name="Lutzoni F."/>
            <person name="Magnuson J."/>
            <person name="Mondo S."/>
            <person name="Nolan M."/>
            <person name="Ohm R."/>
            <person name="Pangilinan J."/>
            <person name="Park H.-J."/>
            <person name="Ramirez L."/>
            <person name="Alfaro M."/>
            <person name="Sun H."/>
            <person name="Tritt A."/>
            <person name="Yoshinaga Y."/>
            <person name="Zwiers L.-H."/>
            <person name="Turgeon B."/>
            <person name="Goodwin S."/>
            <person name="Spatafora J."/>
            <person name="Crous P."/>
            <person name="Grigoriev I."/>
        </authorList>
    </citation>
    <scope>NUCLEOTIDE SEQUENCE</scope>
    <source>
        <strain evidence="1">ATCC 200398</strain>
    </source>
</reference>
<dbReference type="EMBL" id="MU003518">
    <property type="protein sequence ID" value="KAF2467903.1"/>
    <property type="molecule type" value="Genomic_DNA"/>
</dbReference>
<accession>A0ACB6QMT8</accession>